<evidence type="ECO:0000259" key="2">
    <source>
        <dbReference type="Pfam" id="PF01408"/>
    </source>
</evidence>
<dbReference type="SUPFAM" id="SSF55347">
    <property type="entry name" value="Glyceraldehyde-3-phosphate dehydrogenase-like, C-terminal domain"/>
    <property type="match status" value="1"/>
</dbReference>
<evidence type="ECO:0000313" key="4">
    <source>
        <dbReference type="EMBL" id="NIH54781.1"/>
    </source>
</evidence>
<feature type="domain" description="Gfo/Idh/MocA-like oxidoreductase N-terminal" evidence="2">
    <location>
        <begin position="16"/>
        <end position="134"/>
    </location>
</feature>
<accession>A0A7X5R377</accession>
<dbReference type="SUPFAM" id="SSF51735">
    <property type="entry name" value="NAD(P)-binding Rossmann-fold domains"/>
    <property type="match status" value="1"/>
</dbReference>
<dbReference type="Gene3D" id="3.30.360.10">
    <property type="entry name" value="Dihydrodipicolinate Reductase, domain 2"/>
    <property type="match status" value="1"/>
</dbReference>
<dbReference type="EMBL" id="JAAMOX010000002">
    <property type="protein sequence ID" value="NIH54781.1"/>
    <property type="molecule type" value="Genomic_DNA"/>
</dbReference>
<dbReference type="InterPro" id="IPR000683">
    <property type="entry name" value="Gfo/Idh/MocA-like_OxRdtase_N"/>
</dbReference>
<dbReference type="AlphaFoldDB" id="A0A7X5R377"/>
<dbReference type="InterPro" id="IPR055170">
    <property type="entry name" value="GFO_IDH_MocA-like_dom"/>
</dbReference>
<dbReference type="PANTHER" id="PTHR43377:SF1">
    <property type="entry name" value="BILIVERDIN REDUCTASE A"/>
    <property type="match status" value="1"/>
</dbReference>
<comment type="caution">
    <text evidence="4">The sequence shown here is derived from an EMBL/GenBank/DDBJ whole genome shotgun (WGS) entry which is preliminary data.</text>
</comment>
<gene>
    <name evidence="4" type="ORF">FHX76_002677</name>
</gene>
<name>A0A7X5R377_9MICO</name>
<dbReference type="Pfam" id="PF01408">
    <property type="entry name" value="GFO_IDH_MocA"/>
    <property type="match status" value="1"/>
</dbReference>
<dbReference type="InterPro" id="IPR051450">
    <property type="entry name" value="Gfo/Idh/MocA_Oxidoreductases"/>
</dbReference>
<reference evidence="4 5" key="1">
    <citation type="submission" date="2020-02" db="EMBL/GenBank/DDBJ databases">
        <title>Sequencing the genomes of 1000 actinobacteria strains.</title>
        <authorList>
            <person name="Klenk H.-P."/>
        </authorList>
    </citation>
    <scope>NUCLEOTIDE SEQUENCE [LARGE SCALE GENOMIC DNA]</scope>
    <source>
        <strain evidence="4 5">DSM 27960</strain>
    </source>
</reference>
<feature type="domain" description="GFO/IDH/MocA-like oxidoreductase" evidence="3">
    <location>
        <begin position="143"/>
        <end position="258"/>
    </location>
</feature>
<organism evidence="4 5">
    <name type="scientific">Lysinibacter cavernae</name>
    <dbReference type="NCBI Taxonomy" id="1640652"/>
    <lineage>
        <taxon>Bacteria</taxon>
        <taxon>Bacillati</taxon>
        <taxon>Actinomycetota</taxon>
        <taxon>Actinomycetes</taxon>
        <taxon>Micrococcales</taxon>
        <taxon>Microbacteriaceae</taxon>
        <taxon>Lysinibacter</taxon>
    </lineage>
</organism>
<keyword evidence="5" id="KW-1185">Reference proteome</keyword>
<dbReference type="PANTHER" id="PTHR43377">
    <property type="entry name" value="BILIVERDIN REDUCTASE A"/>
    <property type="match status" value="1"/>
</dbReference>
<keyword evidence="1" id="KW-0520">NAD</keyword>
<evidence type="ECO:0000259" key="3">
    <source>
        <dbReference type="Pfam" id="PF22725"/>
    </source>
</evidence>
<dbReference type="Proteomes" id="UP000541033">
    <property type="component" value="Unassembled WGS sequence"/>
</dbReference>
<dbReference type="GO" id="GO:0000166">
    <property type="term" value="F:nucleotide binding"/>
    <property type="evidence" value="ECO:0007669"/>
    <property type="project" value="InterPro"/>
</dbReference>
<proteinExistence type="predicted"/>
<dbReference type="RefSeq" id="WP_167151329.1">
    <property type="nucleotide sequence ID" value="NZ_JAAMOX010000002.1"/>
</dbReference>
<sequence length="338" mass="35476">MTHSGHSTQHPPETRVRVAVVGAGQFGRLHAIAYSNNRDTDLVAIINRDLTKATKLADEVGAPHVFSSLAEALETIELDAVSLVTSPTHQPADASLALARGLSVLAEKPLALSSEAAAEIADAVSVTGGLVMPAHILRFAAPYQELKGRVDAGTIGTPRALSFRRHRTADHDAQFGAIHPVLMTMVHDIDLALWLCGGTPTRVTARQVVQPGRNQPTVVWAEVVLSSGAIWSFQVSWAVSAGQPVADSLEIVGDDGLLTLSLTDHLTGPPAAAPFDDVLTPAYAFGALNEEVRVFIDGVRTGIRPTVVTLDDALTGLGLAEQIVSEASNNTIDAGPAL</sequence>
<dbReference type="Pfam" id="PF22725">
    <property type="entry name" value="GFO_IDH_MocA_C3"/>
    <property type="match status" value="1"/>
</dbReference>
<evidence type="ECO:0000256" key="1">
    <source>
        <dbReference type="ARBA" id="ARBA00023027"/>
    </source>
</evidence>
<dbReference type="InterPro" id="IPR036291">
    <property type="entry name" value="NAD(P)-bd_dom_sf"/>
</dbReference>
<protein>
    <submittedName>
        <fullName evidence="4">Putative dehydrogenase</fullName>
    </submittedName>
</protein>
<evidence type="ECO:0000313" key="5">
    <source>
        <dbReference type="Proteomes" id="UP000541033"/>
    </source>
</evidence>
<dbReference type="Gene3D" id="3.40.50.720">
    <property type="entry name" value="NAD(P)-binding Rossmann-like Domain"/>
    <property type="match status" value="1"/>
</dbReference>